<reference evidence="3 4" key="1">
    <citation type="journal article" date="2020" name="Microorganisms">
        <title>Osmotic Adaptation and Compatible Solute Biosynthesis of Phototrophic Bacteria as Revealed from Genome Analyses.</title>
        <authorList>
            <person name="Imhoff J.F."/>
            <person name="Rahn T."/>
            <person name="Kunzel S."/>
            <person name="Keller A."/>
            <person name="Neulinger S.C."/>
        </authorList>
    </citation>
    <scope>NUCLEOTIDE SEQUENCE [LARGE SCALE GENOMIC DNA]</scope>
    <source>
        <strain evidence="3 4">DSM 9895</strain>
    </source>
</reference>
<dbReference type="EMBL" id="NRRL01000071">
    <property type="protein sequence ID" value="MBK1670029.1"/>
    <property type="molecule type" value="Genomic_DNA"/>
</dbReference>
<keyword evidence="1" id="KW-0233">DNA recombination</keyword>
<dbReference type="RefSeq" id="WP_200342375.1">
    <property type="nucleotide sequence ID" value="NZ_NRRL01000071.1"/>
</dbReference>
<evidence type="ECO:0000256" key="1">
    <source>
        <dbReference type="ARBA" id="ARBA00023172"/>
    </source>
</evidence>
<gene>
    <name evidence="3" type="ORF">CKO28_18505</name>
</gene>
<dbReference type="Gene3D" id="1.10.443.10">
    <property type="entry name" value="Intergrase catalytic core"/>
    <property type="match status" value="1"/>
</dbReference>
<dbReference type="InterPro" id="IPR002104">
    <property type="entry name" value="Integrase_catalytic"/>
</dbReference>
<keyword evidence="4" id="KW-1185">Reference proteome</keyword>
<evidence type="ECO:0000313" key="3">
    <source>
        <dbReference type="EMBL" id="MBK1670029.1"/>
    </source>
</evidence>
<dbReference type="Proteomes" id="UP001296873">
    <property type="component" value="Unassembled WGS sequence"/>
</dbReference>
<organism evidence="3 4">
    <name type="scientific">Rhodovibrio sodomensis</name>
    <dbReference type="NCBI Taxonomy" id="1088"/>
    <lineage>
        <taxon>Bacteria</taxon>
        <taxon>Pseudomonadati</taxon>
        <taxon>Pseudomonadota</taxon>
        <taxon>Alphaproteobacteria</taxon>
        <taxon>Rhodospirillales</taxon>
        <taxon>Rhodovibrionaceae</taxon>
        <taxon>Rhodovibrio</taxon>
    </lineage>
</organism>
<dbReference type="PROSITE" id="PS51898">
    <property type="entry name" value="TYR_RECOMBINASE"/>
    <property type="match status" value="1"/>
</dbReference>
<protein>
    <recommendedName>
        <fullName evidence="2">Tyr recombinase domain-containing protein</fullName>
    </recommendedName>
</protein>
<evidence type="ECO:0000313" key="4">
    <source>
        <dbReference type="Proteomes" id="UP001296873"/>
    </source>
</evidence>
<accession>A0ABS1DHV9</accession>
<feature type="domain" description="Tyr recombinase" evidence="2">
    <location>
        <begin position="132"/>
        <end position="339"/>
    </location>
</feature>
<proteinExistence type="predicted"/>
<dbReference type="SUPFAM" id="SSF56349">
    <property type="entry name" value="DNA breaking-rejoining enzymes"/>
    <property type="match status" value="1"/>
</dbReference>
<evidence type="ECO:0000259" key="2">
    <source>
        <dbReference type="PROSITE" id="PS51898"/>
    </source>
</evidence>
<name>A0ABS1DHV9_9PROT</name>
<dbReference type="InterPro" id="IPR011010">
    <property type="entry name" value="DNA_brk_join_enz"/>
</dbReference>
<sequence>MAEVKSLPLTAWPQADRDAWAAVRSAGDIFDDGGGAAHWRSSTVKNFEQDYGLWLGWLAAHGMLSGAPGERVTQANVEAYVTDLRERQAAVSVANQVRRLYRAMQLFAPQHDWKWLKDLKARLRRDAEPSKPKPDALTHPAELYTLGMRLMDEAETDGTLKARRAAVAYRDGLIIAILAARAPRRQEFTDMRLDVNLRHDGGAYWLVFSAAETKQKRASEHRLPDDLTARVDRYLEHHREVLAAGPRNAEPREALWLTEFGDALSAMAVNVVVRKHTAARLGIPIPPHRFRDCLATAWALDLPEHVRMAGTMLDHHDPSMTEAHYNQAQRHRALRAHASTISRLRDHHKAGC</sequence>
<comment type="caution">
    <text evidence="3">The sequence shown here is derived from an EMBL/GenBank/DDBJ whole genome shotgun (WGS) entry which is preliminary data.</text>
</comment>
<dbReference type="InterPro" id="IPR013762">
    <property type="entry name" value="Integrase-like_cat_sf"/>
</dbReference>